<keyword evidence="1" id="KW-1133">Transmembrane helix</keyword>
<reference evidence="4" key="1">
    <citation type="submission" date="2017-04" db="EMBL/GenBank/DDBJ databases">
        <authorList>
            <person name="Varghese N."/>
            <person name="Submissions S."/>
        </authorList>
    </citation>
    <scope>NUCLEOTIDE SEQUENCE [LARGE SCALE GENOMIC DNA]</scope>
    <source>
        <strain evidence="4">DSM 16537</strain>
    </source>
</reference>
<dbReference type="STRING" id="758820.SAMN00777080_3128"/>
<dbReference type="OrthoDB" id="982063at2"/>
<dbReference type="EMBL" id="LT838813">
    <property type="protein sequence ID" value="SMD44506.1"/>
    <property type="molecule type" value="Genomic_DNA"/>
</dbReference>
<dbReference type="SUPFAM" id="SSF110997">
    <property type="entry name" value="Sporulation related repeat"/>
    <property type="match status" value="1"/>
</dbReference>
<dbReference type="InterPro" id="IPR036680">
    <property type="entry name" value="SPOR-like_sf"/>
</dbReference>
<evidence type="ECO:0000259" key="2">
    <source>
        <dbReference type="PROSITE" id="PS51724"/>
    </source>
</evidence>
<evidence type="ECO:0000313" key="3">
    <source>
        <dbReference type="EMBL" id="SMD44506.1"/>
    </source>
</evidence>
<sequence length="256" mass="28639">MIDKEDGTTKNSDDKDYGFPFVAVKPLGSAISFDEKVSRKEEEKIPDEVQPPKMEAEAIIPEAAPIKFNTEDRGIRKRKSQLPLLISLVFLIVIILASLAYFLYYLPENNNAIQESPQIAETIESEEPEEPIDIVAEDPDELLEAENEGTESASEQAIPESQPIVESKGAQLFVVDKRGEVPYYNLIVASSPNERIARAEAQKLIDKGSDVWIIFPFGNTNNYRISVGRYGDLESATKALESVKVEINESSWILKY</sequence>
<evidence type="ECO:0000256" key="1">
    <source>
        <dbReference type="SAM" id="Phobius"/>
    </source>
</evidence>
<organism evidence="3 4">
    <name type="scientific">Aquiflexum balticum DSM 16537</name>
    <dbReference type="NCBI Taxonomy" id="758820"/>
    <lineage>
        <taxon>Bacteria</taxon>
        <taxon>Pseudomonadati</taxon>
        <taxon>Bacteroidota</taxon>
        <taxon>Cytophagia</taxon>
        <taxon>Cytophagales</taxon>
        <taxon>Cyclobacteriaceae</taxon>
        <taxon>Aquiflexum</taxon>
    </lineage>
</organism>
<feature type="domain" description="SPOR" evidence="2">
    <location>
        <begin position="178"/>
        <end position="256"/>
    </location>
</feature>
<gene>
    <name evidence="3" type="ORF">SAMN00777080_3128</name>
</gene>
<feature type="transmembrane region" description="Helical" evidence="1">
    <location>
        <begin position="82"/>
        <end position="106"/>
    </location>
</feature>
<dbReference type="RefSeq" id="WP_084121277.1">
    <property type="nucleotide sequence ID" value="NZ_LT838813.1"/>
</dbReference>
<evidence type="ECO:0000313" key="4">
    <source>
        <dbReference type="Proteomes" id="UP000192333"/>
    </source>
</evidence>
<dbReference type="Pfam" id="PF05036">
    <property type="entry name" value="SPOR"/>
    <property type="match status" value="1"/>
</dbReference>
<dbReference type="GO" id="GO:0042834">
    <property type="term" value="F:peptidoglycan binding"/>
    <property type="evidence" value="ECO:0007669"/>
    <property type="project" value="InterPro"/>
</dbReference>
<keyword evidence="4" id="KW-1185">Reference proteome</keyword>
<keyword evidence="1" id="KW-0812">Transmembrane</keyword>
<dbReference type="Proteomes" id="UP000192333">
    <property type="component" value="Chromosome I"/>
</dbReference>
<dbReference type="InterPro" id="IPR007730">
    <property type="entry name" value="SPOR-like_dom"/>
</dbReference>
<dbReference type="AlphaFoldDB" id="A0A1W2H7M0"/>
<keyword evidence="1" id="KW-0472">Membrane</keyword>
<name>A0A1W2H7M0_9BACT</name>
<dbReference type="PROSITE" id="PS51724">
    <property type="entry name" value="SPOR"/>
    <property type="match status" value="1"/>
</dbReference>
<accession>A0A1W2H7M0</accession>
<dbReference type="Gene3D" id="3.30.70.1070">
    <property type="entry name" value="Sporulation related repeat"/>
    <property type="match status" value="1"/>
</dbReference>
<protein>
    <submittedName>
        <fullName evidence="3">Sporulation related domain-containing protein</fullName>
    </submittedName>
</protein>
<proteinExistence type="predicted"/>